<evidence type="ECO:0000256" key="7">
    <source>
        <dbReference type="ARBA" id="ARBA00056747"/>
    </source>
</evidence>
<name>D8MBL9_BLAHO</name>
<sequence>MSEQQEESIHSSSVDEVSVQQYDVDITTRSGDQGMSCLYNGKRFPKSDIHFEVLGTLDECNSFIGLSREFMTDSCSLLDSYLENVQCLLFDVCAAVATPLSQSRERQVNKTHFSESHVQELEKWSYLLDRELPKQDSFILPSGGKAASHLHVSRAICRRAERSLSMLLQNKDVSTSVYQFVNRLSDFLYIAARYASMKEGTEPKKWHKCE</sequence>
<dbReference type="NCBIfam" id="TIGR00636">
    <property type="entry name" value="PduO_Nterm"/>
    <property type="match status" value="1"/>
</dbReference>
<organism evidence="12">
    <name type="scientific">Blastocystis hominis</name>
    <dbReference type="NCBI Taxonomy" id="12968"/>
    <lineage>
        <taxon>Eukaryota</taxon>
        <taxon>Sar</taxon>
        <taxon>Stramenopiles</taxon>
        <taxon>Bigyra</taxon>
        <taxon>Opalozoa</taxon>
        <taxon>Opalinata</taxon>
        <taxon>Blastocystidae</taxon>
        <taxon>Blastocystis</taxon>
    </lineage>
</organism>
<dbReference type="InterPro" id="IPR016030">
    <property type="entry name" value="CblAdoTrfase-like"/>
</dbReference>
<evidence type="ECO:0000256" key="4">
    <source>
        <dbReference type="ARBA" id="ARBA00022741"/>
    </source>
</evidence>
<keyword evidence="13" id="KW-1185">Reference proteome</keyword>
<evidence type="ECO:0000313" key="12">
    <source>
        <dbReference type="EMBL" id="CBK25458.2"/>
    </source>
</evidence>
<dbReference type="OMA" id="ECNSAIG"/>
<dbReference type="InParanoid" id="D8MBL9"/>
<evidence type="ECO:0000256" key="1">
    <source>
        <dbReference type="ARBA" id="ARBA00007487"/>
    </source>
</evidence>
<keyword evidence="3 10" id="KW-0808">Transferase</keyword>
<dbReference type="GO" id="GO:0005524">
    <property type="term" value="F:ATP binding"/>
    <property type="evidence" value="ECO:0007669"/>
    <property type="project" value="UniProtKB-UniRule"/>
</dbReference>
<dbReference type="EMBL" id="FN668691">
    <property type="protein sequence ID" value="CBK25458.2"/>
    <property type="molecule type" value="Genomic_DNA"/>
</dbReference>
<evidence type="ECO:0000256" key="3">
    <source>
        <dbReference type="ARBA" id="ARBA00022679"/>
    </source>
</evidence>
<dbReference type="GeneID" id="24922038"/>
<evidence type="ECO:0000313" key="13">
    <source>
        <dbReference type="Proteomes" id="UP000008312"/>
    </source>
</evidence>
<dbReference type="Pfam" id="PF01923">
    <property type="entry name" value="Cob_adeno_trans"/>
    <property type="match status" value="1"/>
</dbReference>
<dbReference type="PANTHER" id="PTHR12213">
    <property type="entry name" value="CORRINOID ADENOSYLTRANSFERASE"/>
    <property type="match status" value="1"/>
</dbReference>
<evidence type="ECO:0000256" key="8">
    <source>
        <dbReference type="ARBA" id="ARBA00071654"/>
    </source>
</evidence>
<dbReference type="PANTHER" id="PTHR12213:SF0">
    <property type="entry name" value="CORRINOID ADENOSYLTRANSFERASE MMAB"/>
    <property type="match status" value="1"/>
</dbReference>
<comment type="similarity">
    <text evidence="1 10">Belongs to the Cob(I)alamin adenosyltransferase family.</text>
</comment>
<feature type="domain" description="Cobalamin adenosyltransferase-like" evidence="11">
    <location>
        <begin position="26"/>
        <end position="195"/>
    </location>
</feature>
<keyword evidence="4 10" id="KW-0547">Nucleotide-binding</keyword>
<dbReference type="InterPro" id="IPR029499">
    <property type="entry name" value="PduO-typ"/>
</dbReference>
<keyword evidence="5 10" id="KW-0067">ATP-binding</keyword>
<comment type="subunit">
    <text evidence="2">Homotrimer.</text>
</comment>
<accession>D8MBL9</accession>
<dbReference type="SUPFAM" id="SSF89028">
    <property type="entry name" value="Cobalamin adenosyltransferase-like"/>
    <property type="match status" value="1"/>
</dbReference>
<dbReference type="GO" id="GO:0009235">
    <property type="term" value="P:cobalamin metabolic process"/>
    <property type="evidence" value="ECO:0007669"/>
    <property type="project" value="UniProtKB-ARBA"/>
</dbReference>
<evidence type="ECO:0000256" key="2">
    <source>
        <dbReference type="ARBA" id="ARBA00011233"/>
    </source>
</evidence>
<comment type="catalytic activity">
    <reaction evidence="6">
        <text>cob(I)alamin-[corrinoid adenosyltransferase] + ATP = apo-[corrinoid adenosyltransferase] + adenosylcob(III)alamin + triphosphate</text>
        <dbReference type="Rhea" id="RHEA:56796"/>
        <dbReference type="Rhea" id="RHEA-COMP:14743"/>
        <dbReference type="Rhea" id="RHEA-COMP:14744"/>
        <dbReference type="ChEBI" id="CHEBI:18036"/>
        <dbReference type="ChEBI" id="CHEBI:18408"/>
        <dbReference type="ChEBI" id="CHEBI:30616"/>
        <dbReference type="ChEBI" id="CHEBI:60488"/>
        <dbReference type="ChEBI" id="CHEBI:83228"/>
    </reaction>
    <physiologicalReaction direction="left-to-right" evidence="6">
        <dbReference type="Rhea" id="RHEA:56797"/>
    </physiologicalReaction>
</comment>
<evidence type="ECO:0000259" key="11">
    <source>
        <dbReference type="Pfam" id="PF01923"/>
    </source>
</evidence>
<evidence type="ECO:0000256" key="5">
    <source>
        <dbReference type="ARBA" id="ARBA00022840"/>
    </source>
</evidence>
<protein>
    <recommendedName>
        <fullName evidence="8">Corrinoid adenosyltransferase MMAB</fullName>
    </recommendedName>
    <alternativeName>
        <fullName evidence="9">ATP:co(I)rrinoid adenosyltransferase MMAB</fullName>
    </alternativeName>
</protein>
<evidence type="ECO:0000256" key="10">
    <source>
        <dbReference type="RuleBase" id="RU366026"/>
    </source>
</evidence>
<reference evidence="12" key="1">
    <citation type="submission" date="2010-02" db="EMBL/GenBank/DDBJ databases">
        <title>Sequencing and annotation of the Blastocystis hominis genome.</title>
        <authorList>
            <person name="Wincker P."/>
        </authorList>
    </citation>
    <scope>NUCLEOTIDE SEQUENCE</scope>
    <source>
        <strain evidence="12">Singapore isolate B</strain>
    </source>
</reference>
<gene>
    <name evidence="12" type="ORF">GSBLH_T00005056001</name>
</gene>
<evidence type="ECO:0000256" key="9">
    <source>
        <dbReference type="ARBA" id="ARBA00075216"/>
    </source>
</evidence>
<dbReference type="FunFam" id="1.20.1200.10:FF:000001">
    <property type="entry name" value="Cob(I)yrinic acid a,c-diamide adenosyltransferase"/>
    <property type="match status" value="1"/>
</dbReference>
<dbReference type="Proteomes" id="UP000008312">
    <property type="component" value="Unassembled WGS sequence"/>
</dbReference>
<evidence type="ECO:0000256" key="6">
    <source>
        <dbReference type="ARBA" id="ARBA00051988"/>
    </source>
</evidence>
<dbReference type="InterPro" id="IPR036451">
    <property type="entry name" value="CblAdoTrfase-like_sf"/>
</dbReference>
<dbReference type="RefSeq" id="XP_012899506.1">
    <property type="nucleotide sequence ID" value="XM_013044052.1"/>
</dbReference>
<proteinExistence type="inferred from homology"/>
<dbReference type="GO" id="GO:0008817">
    <property type="term" value="F:corrinoid adenosyltransferase activity"/>
    <property type="evidence" value="ECO:0007669"/>
    <property type="project" value="UniProtKB-ARBA"/>
</dbReference>
<dbReference type="Gene3D" id="1.20.1200.10">
    <property type="entry name" value="Cobalamin adenosyltransferase-like"/>
    <property type="match status" value="1"/>
</dbReference>
<dbReference type="OrthoDB" id="549173at2759"/>
<comment type="function">
    <text evidence="7">Converts cob(I)alamin to adenosylcobalamin (adenosylcob(III)alamin), a coenzyme for methylmalonyl-CoA mutase, therefore participates in the final step of the vitamin B12 conversion. Generates adenosylcobalamin (AdoCbl) and directly delivers the cofactor to MUT in a transfer that is stimulated by ATP-binding to MMAB and gated by MMAA.</text>
</comment>
<dbReference type="AlphaFoldDB" id="D8MBL9"/>